<dbReference type="PIRSF" id="PIRSF037259">
    <property type="entry name" value="EcsB_ABC"/>
    <property type="match status" value="1"/>
</dbReference>
<keyword evidence="1" id="KW-0812">Transmembrane</keyword>
<feature type="transmembrane region" description="Helical" evidence="1">
    <location>
        <begin position="190"/>
        <end position="207"/>
    </location>
</feature>
<dbReference type="EMBL" id="CP009285">
    <property type="protein sequence ID" value="AIQ60664.1"/>
    <property type="molecule type" value="Genomic_DNA"/>
</dbReference>
<dbReference type="RefSeq" id="WP_042217230.1">
    <property type="nucleotide sequence ID" value="NZ_CP009285.1"/>
</dbReference>
<evidence type="ECO:0000313" key="2">
    <source>
        <dbReference type="EMBL" id="AIQ60664.1"/>
    </source>
</evidence>
<sequence>MDLKELRRQRRSRFTGSLIPYMGYIIQSGVAMVFLLVLIIFSAWYTSLLRDLPSGIPIHWIMLVLLVPAAVHSSFRTYLQTPDTIFLLPQGHRMKEYFAPSWVSGNVWKILRLAFVLITLWPLYIRTDESHKGLLATLLVLILVKLLASFGLWRETAMLSRPAAIGYNLLRWAVGTLMVAAWVWQPSVRALIFIVILGAAYAAALAVPGRHSVPWERLITMEKNQGTRALMVLGWFVDVPGREQRVYARRYLSRWGGGIPWQRNSAYRFLLTKSFARGDIFGIVLRIAVLDLFLVWMNQASYTGSGIYVFFLFLMGIQLTALRKLHSESFWLTVYPLPEGSKSKGTIQFVFRAHMVLALLTGLPLLLQLGERPLPVLGTFACGFLLAYLFKAYSTRKEARMDEDDL</sequence>
<gene>
    <name evidence="2" type="ORF">PBOR_29795</name>
</gene>
<dbReference type="OrthoDB" id="2447941at2"/>
<dbReference type="AlphaFoldDB" id="A0A089MW60"/>
<protein>
    <submittedName>
        <fullName evidence="2">ABC transporter permease</fullName>
    </submittedName>
</protein>
<feature type="transmembrane region" description="Helical" evidence="1">
    <location>
        <begin position="57"/>
        <end position="79"/>
    </location>
</feature>
<feature type="transmembrane region" description="Helical" evidence="1">
    <location>
        <begin position="165"/>
        <end position="184"/>
    </location>
</feature>
<feature type="transmembrane region" description="Helical" evidence="1">
    <location>
        <begin position="278"/>
        <end position="296"/>
    </location>
</feature>
<reference evidence="2" key="1">
    <citation type="submission" date="2014-08" db="EMBL/GenBank/DDBJ databases">
        <title>Comparative genomics of the Paenibacillus odorifer group.</title>
        <authorList>
            <person name="den Bakker H.C."/>
            <person name="Tsai Y.-C.Y.-C."/>
            <person name="Martin N."/>
            <person name="Korlach J."/>
            <person name="Wiedmann M."/>
        </authorList>
    </citation>
    <scope>NUCLEOTIDE SEQUENCE [LARGE SCALE GENOMIC DNA]</scope>
    <source>
        <strain evidence="2">DSM 13188</strain>
    </source>
</reference>
<organism evidence="2 3">
    <name type="scientific">Paenibacillus borealis</name>
    <dbReference type="NCBI Taxonomy" id="160799"/>
    <lineage>
        <taxon>Bacteria</taxon>
        <taxon>Bacillati</taxon>
        <taxon>Bacillota</taxon>
        <taxon>Bacilli</taxon>
        <taxon>Bacillales</taxon>
        <taxon>Paenibacillaceae</taxon>
        <taxon>Paenibacillus</taxon>
    </lineage>
</organism>
<accession>A0A089MW60</accession>
<keyword evidence="1" id="KW-1133">Transmembrane helix</keyword>
<evidence type="ECO:0000256" key="1">
    <source>
        <dbReference type="SAM" id="Phobius"/>
    </source>
</evidence>
<dbReference type="InterPro" id="IPR010288">
    <property type="entry name" value="EcsB_ABC"/>
</dbReference>
<dbReference type="KEGG" id="pbd:PBOR_29795"/>
<dbReference type="HOGENOM" id="CLU_054332_0_0_9"/>
<dbReference type="GO" id="GO:0016020">
    <property type="term" value="C:membrane"/>
    <property type="evidence" value="ECO:0007669"/>
    <property type="project" value="InterPro"/>
</dbReference>
<feature type="transmembrane region" description="Helical" evidence="1">
    <location>
        <begin position="349"/>
        <end position="367"/>
    </location>
</feature>
<dbReference type="Pfam" id="PF05975">
    <property type="entry name" value="EcsB"/>
    <property type="match status" value="1"/>
</dbReference>
<feature type="transmembrane region" description="Helical" evidence="1">
    <location>
        <begin position="373"/>
        <end position="390"/>
    </location>
</feature>
<keyword evidence="1" id="KW-0472">Membrane</keyword>
<feature type="transmembrane region" description="Helical" evidence="1">
    <location>
        <begin position="21"/>
        <end position="45"/>
    </location>
</feature>
<dbReference type="Proteomes" id="UP000029518">
    <property type="component" value="Chromosome"/>
</dbReference>
<evidence type="ECO:0000313" key="3">
    <source>
        <dbReference type="Proteomes" id="UP000029518"/>
    </source>
</evidence>
<feature type="transmembrane region" description="Helical" evidence="1">
    <location>
        <begin position="302"/>
        <end position="322"/>
    </location>
</feature>
<proteinExistence type="predicted"/>
<feature type="transmembrane region" description="Helical" evidence="1">
    <location>
        <begin position="99"/>
        <end position="121"/>
    </location>
</feature>
<keyword evidence="3" id="KW-1185">Reference proteome</keyword>
<feature type="transmembrane region" description="Helical" evidence="1">
    <location>
        <begin position="133"/>
        <end position="153"/>
    </location>
</feature>
<name>A0A089MW60_PAEBO</name>